<feature type="region of interest" description="Disordered" evidence="1">
    <location>
        <begin position="1"/>
        <end position="21"/>
    </location>
</feature>
<dbReference type="Proteomes" id="UP000676336">
    <property type="component" value="Unassembled WGS sequence"/>
</dbReference>
<dbReference type="EMBL" id="CAJOBI010225548">
    <property type="protein sequence ID" value="CAF5052106.1"/>
    <property type="molecule type" value="Genomic_DNA"/>
</dbReference>
<evidence type="ECO:0000313" key="4">
    <source>
        <dbReference type="Proteomes" id="UP000676336"/>
    </source>
</evidence>
<dbReference type="EMBL" id="CAJOBI010223462">
    <property type="protein sequence ID" value="CAF5047139.1"/>
    <property type="molecule type" value="Genomic_DNA"/>
</dbReference>
<evidence type="ECO:0000256" key="1">
    <source>
        <dbReference type="SAM" id="MobiDB-lite"/>
    </source>
</evidence>
<evidence type="ECO:0000313" key="2">
    <source>
        <dbReference type="EMBL" id="CAF5047139.1"/>
    </source>
</evidence>
<sequence length="21" mass="2162">MSNDGIASAGSHPPLVSPLRR</sequence>
<proteinExistence type="predicted"/>
<dbReference type="AlphaFoldDB" id="A0A8S3EC71"/>
<organism evidence="2 4">
    <name type="scientific">Rotaria magnacalcarata</name>
    <dbReference type="NCBI Taxonomy" id="392030"/>
    <lineage>
        <taxon>Eukaryota</taxon>
        <taxon>Metazoa</taxon>
        <taxon>Spiralia</taxon>
        <taxon>Gnathifera</taxon>
        <taxon>Rotifera</taxon>
        <taxon>Eurotatoria</taxon>
        <taxon>Bdelloidea</taxon>
        <taxon>Philodinida</taxon>
        <taxon>Philodinidae</taxon>
        <taxon>Rotaria</taxon>
    </lineage>
</organism>
<evidence type="ECO:0000313" key="3">
    <source>
        <dbReference type="EMBL" id="CAF5052106.1"/>
    </source>
</evidence>
<comment type="caution">
    <text evidence="2">The sequence shown here is derived from an EMBL/GenBank/DDBJ whole genome shotgun (WGS) entry which is preliminary data.</text>
</comment>
<gene>
    <name evidence="2" type="ORF">SMN809_LOCUS58975</name>
    <name evidence="3" type="ORF">SMN809_LOCUS59258</name>
</gene>
<name>A0A8S3EC71_9BILA</name>
<reference evidence="2" key="1">
    <citation type="submission" date="2021-02" db="EMBL/GenBank/DDBJ databases">
        <authorList>
            <person name="Nowell W R."/>
        </authorList>
    </citation>
    <scope>NUCLEOTIDE SEQUENCE</scope>
</reference>
<accession>A0A8S3EC71</accession>
<feature type="non-terminal residue" evidence="2">
    <location>
        <position position="21"/>
    </location>
</feature>
<protein>
    <submittedName>
        <fullName evidence="2">Uncharacterized protein</fullName>
    </submittedName>
</protein>